<dbReference type="GO" id="GO:0008168">
    <property type="term" value="F:methyltransferase activity"/>
    <property type="evidence" value="ECO:0007669"/>
    <property type="project" value="UniProtKB-KW"/>
</dbReference>
<evidence type="ECO:0000256" key="2">
    <source>
        <dbReference type="ARBA" id="ARBA00022679"/>
    </source>
</evidence>
<evidence type="ECO:0000256" key="3">
    <source>
        <dbReference type="ARBA" id="ARBA00022691"/>
    </source>
</evidence>
<dbReference type="InterPro" id="IPR048647">
    <property type="entry name" value="RlmA_N"/>
</dbReference>
<dbReference type="Gene3D" id="3.40.50.150">
    <property type="entry name" value="Vaccinia Virus protein VP39"/>
    <property type="match status" value="1"/>
</dbReference>
<dbReference type="Pfam" id="PF21302">
    <property type="entry name" value="Zn_ribbon_RlmA"/>
    <property type="match status" value="1"/>
</dbReference>
<dbReference type="PANTHER" id="PTHR43464">
    <property type="entry name" value="METHYLTRANSFERASE"/>
    <property type="match status" value="1"/>
</dbReference>
<dbReference type="InterPro" id="IPR041698">
    <property type="entry name" value="Methyltransf_25"/>
</dbReference>
<dbReference type="CDD" id="cd02440">
    <property type="entry name" value="AdoMet_MTases"/>
    <property type="match status" value="1"/>
</dbReference>
<keyword evidence="7" id="KW-1185">Reference proteome</keyword>
<feature type="domain" description="Methyltransferase" evidence="4">
    <location>
        <begin position="95"/>
        <end position="175"/>
    </location>
</feature>
<dbReference type="SUPFAM" id="SSF53335">
    <property type="entry name" value="S-adenosyl-L-methionine-dependent methyltransferases"/>
    <property type="match status" value="1"/>
</dbReference>
<name>A0ABW4BFZ1_9LACO</name>
<dbReference type="InterPro" id="IPR029063">
    <property type="entry name" value="SAM-dependent_MTases_sf"/>
</dbReference>
<organism evidence="6 7">
    <name type="scientific">Lacticaseibacillus suilingensis</name>
    <dbReference type="NCBI Taxonomy" id="2799577"/>
    <lineage>
        <taxon>Bacteria</taxon>
        <taxon>Bacillati</taxon>
        <taxon>Bacillota</taxon>
        <taxon>Bacilli</taxon>
        <taxon>Lactobacillales</taxon>
        <taxon>Lactobacillaceae</taxon>
        <taxon>Lacticaseibacillus</taxon>
    </lineage>
</organism>
<dbReference type="PANTHER" id="PTHR43464:SF19">
    <property type="entry name" value="UBIQUINONE BIOSYNTHESIS O-METHYLTRANSFERASE, MITOCHONDRIAL"/>
    <property type="match status" value="1"/>
</dbReference>
<evidence type="ECO:0000313" key="6">
    <source>
        <dbReference type="EMBL" id="MFD1398453.1"/>
    </source>
</evidence>
<reference evidence="7" key="1">
    <citation type="journal article" date="2019" name="Int. J. Syst. Evol. Microbiol.">
        <title>The Global Catalogue of Microorganisms (GCM) 10K type strain sequencing project: providing services to taxonomists for standard genome sequencing and annotation.</title>
        <authorList>
            <consortium name="The Broad Institute Genomics Platform"/>
            <consortium name="The Broad Institute Genome Sequencing Center for Infectious Disease"/>
            <person name="Wu L."/>
            <person name="Ma J."/>
        </authorList>
    </citation>
    <scope>NUCLEOTIDE SEQUENCE [LARGE SCALE GENOMIC DNA]</scope>
    <source>
        <strain evidence="7">CCM 9110</strain>
    </source>
</reference>
<protein>
    <submittedName>
        <fullName evidence="6">RNA methyltransferase</fullName>
    </submittedName>
</protein>
<dbReference type="Proteomes" id="UP001597199">
    <property type="component" value="Unassembled WGS sequence"/>
</dbReference>
<keyword evidence="1 6" id="KW-0489">Methyltransferase</keyword>
<dbReference type="PIRSF" id="PIRSF018249">
    <property type="entry name" value="MyrA_prd"/>
    <property type="match status" value="1"/>
</dbReference>
<dbReference type="GO" id="GO:0032259">
    <property type="term" value="P:methylation"/>
    <property type="evidence" value="ECO:0007669"/>
    <property type="project" value="UniProtKB-KW"/>
</dbReference>
<dbReference type="InterPro" id="IPR016718">
    <property type="entry name" value="rRNA_m1G-MeTrfase_A_prd"/>
</dbReference>
<evidence type="ECO:0000259" key="5">
    <source>
        <dbReference type="Pfam" id="PF21302"/>
    </source>
</evidence>
<sequence>MRKILAKAQAMAALEPLFACPVCQQPLQVEATSLVCENGHRFDLAKKGTVNFLNKPVPTEYDAPMLAARRRVLQAGFFEPFLTTIKAQLTAADLVLDVGCGEGSPTAFLATKAPAVGFDISAPAINLAGSLATPALYCVADLARLPFLGKRFSAVVDLFSPGAYREFDRVLQPGGRLFKVIPEAGYLQELRTGLYAGTDKATYSNEAVLSRFMATYPQATSQLFSYDFPVTSAQFADVMAMTPLSWQAPTAKREALLAAPPTHIHVAVRLLQVNNF</sequence>
<proteinExistence type="predicted"/>
<dbReference type="EMBL" id="JBHTOA010000018">
    <property type="protein sequence ID" value="MFD1398453.1"/>
    <property type="molecule type" value="Genomic_DNA"/>
</dbReference>
<comment type="caution">
    <text evidence="6">The sequence shown here is derived from an EMBL/GenBank/DDBJ whole genome shotgun (WGS) entry which is preliminary data.</text>
</comment>
<dbReference type="RefSeq" id="WP_373305858.1">
    <property type="nucleotide sequence ID" value="NZ_BOLV01000008.1"/>
</dbReference>
<keyword evidence="2" id="KW-0808">Transferase</keyword>
<evidence type="ECO:0000259" key="4">
    <source>
        <dbReference type="Pfam" id="PF13649"/>
    </source>
</evidence>
<dbReference type="Pfam" id="PF13649">
    <property type="entry name" value="Methyltransf_25"/>
    <property type="match status" value="1"/>
</dbReference>
<keyword evidence="3" id="KW-0949">S-adenosyl-L-methionine</keyword>
<gene>
    <name evidence="6" type="ORF">ACFQ41_03950</name>
</gene>
<evidence type="ECO:0000256" key="1">
    <source>
        <dbReference type="ARBA" id="ARBA00022603"/>
    </source>
</evidence>
<accession>A0ABW4BFZ1</accession>
<feature type="domain" description="23S rRNA (guanine(745)-N(1))-methyltransferase N-terminal" evidence="5">
    <location>
        <begin position="18"/>
        <end position="53"/>
    </location>
</feature>
<evidence type="ECO:0000313" key="7">
    <source>
        <dbReference type="Proteomes" id="UP001597199"/>
    </source>
</evidence>